<proteinExistence type="predicted"/>
<evidence type="ECO:0000313" key="1">
    <source>
        <dbReference type="EMBL" id="MQU06589.1"/>
    </source>
</evidence>
<comment type="caution">
    <text evidence="1">The sequence shown here is derived from an EMBL/GenBank/DDBJ whole genome shotgun (WGS) entry which is preliminary data.</text>
</comment>
<dbReference type="Gene3D" id="3.30.830.10">
    <property type="entry name" value="Metalloenzyme, LuxS/M16 peptidase-like"/>
    <property type="match status" value="1"/>
</dbReference>
<organism evidence="1 2">
    <name type="scientific">Pseudomonas helleri</name>
    <dbReference type="NCBI Taxonomy" id="1608996"/>
    <lineage>
        <taxon>Bacteria</taxon>
        <taxon>Pseudomonadati</taxon>
        <taxon>Pseudomonadota</taxon>
        <taxon>Gammaproteobacteria</taxon>
        <taxon>Pseudomonadales</taxon>
        <taxon>Pseudomonadaceae</taxon>
        <taxon>Pseudomonas</taxon>
    </lineage>
</organism>
<dbReference type="InterPro" id="IPR011249">
    <property type="entry name" value="Metalloenz_LuxS/M16"/>
</dbReference>
<dbReference type="Proteomes" id="UP000478064">
    <property type="component" value="Unassembled WGS sequence"/>
</dbReference>
<sequence>MAHAKTLFEQFLKDGPTQEQLDSIKKYLRQALPQLLATNRNLLKELEDINRFDQTLDFTYKITEIQKMTAGQIKAAMNRHMNVDAWVTLTLGPSVAQQALPVVSMSENNGQPLCNSTNWMSTAQHTLLGPQAALWQLKHFPIPVTD</sequence>
<dbReference type="EMBL" id="WIVU01000022">
    <property type="protein sequence ID" value="MQU06589.1"/>
    <property type="molecule type" value="Genomic_DNA"/>
</dbReference>
<dbReference type="GO" id="GO:0046872">
    <property type="term" value="F:metal ion binding"/>
    <property type="evidence" value="ECO:0007669"/>
    <property type="project" value="InterPro"/>
</dbReference>
<protein>
    <submittedName>
        <fullName evidence="1">Uncharacterized protein</fullName>
    </submittedName>
</protein>
<name>A0A6L5HTE7_9PSED</name>
<accession>A0A6L5HTE7</accession>
<dbReference type="SUPFAM" id="SSF63411">
    <property type="entry name" value="LuxS/MPP-like metallohydrolase"/>
    <property type="match status" value="1"/>
</dbReference>
<evidence type="ECO:0000313" key="2">
    <source>
        <dbReference type="Proteomes" id="UP000478064"/>
    </source>
</evidence>
<dbReference type="AlphaFoldDB" id="A0A6L5HTE7"/>
<gene>
    <name evidence="1" type="ORF">GHO27_12910</name>
</gene>
<reference evidence="1 2" key="1">
    <citation type="submission" date="2019-10" db="EMBL/GenBank/DDBJ databases">
        <title>Evaluation of single-gene subtyping targets for Pseudomonas.</title>
        <authorList>
            <person name="Reichler S.J."/>
            <person name="Orsi R.H."/>
            <person name="Wiedmann M."/>
            <person name="Martin N.H."/>
            <person name="Murphy S.I."/>
        </authorList>
    </citation>
    <scope>NUCLEOTIDE SEQUENCE [LARGE SCALE GENOMIC DNA]</scope>
    <source>
        <strain evidence="1 2">FSL R10-1637</strain>
    </source>
</reference>
<dbReference type="RefSeq" id="WP_153373981.1">
    <property type="nucleotide sequence ID" value="NZ_WIVU01000022.1"/>
</dbReference>